<proteinExistence type="predicted"/>
<dbReference type="RefSeq" id="WP_186706024.1">
    <property type="nucleotide sequence ID" value="NZ_JABWRB020000007.1"/>
</dbReference>
<reference evidence="3" key="3">
    <citation type="submission" date="2021-06" db="EMBL/GenBank/DDBJ databases">
        <title>Updating the genus Pseudomonas: Description of 43 new species and partition of the Pseudomonas putida group.</title>
        <authorList>
            <person name="Girard L."/>
            <person name="Lood C."/>
            <person name="Vandamme P."/>
            <person name="Rokni-Zadeh H."/>
            <person name="Van Noort V."/>
            <person name="Hofte M."/>
            <person name="Lavigne R."/>
            <person name="De Mot R."/>
        </authorList>
    </citation>
    <scope>NUCLEOTIDE SEQUENCE</scope>
    <source>
        <strain evidence="3">SWRI12</strain>
    </source>
</reference>
<reference evidence="2 4" key="1">
    <citation type="journal article" date="2020" name="Microorganisms">
        <title>Reliable Identification of Environmental Pseudomonas Isolates Using the rpoD Gene.</title>
        <authorList>
            <consortium name="The Broad Institute Genome Sequencing Platform"/>
            <person name="Girard L."/>
            <person name="Lood C."/>
            <person name="Rokni-Zadeh H."/>
            <person name="van Noort V."/>
            <person name="Lavigne R."/>
            <person name="De Mot R."/>
        </authorList>
    </citation>
    <scope>NUCLEOTIDE SEQUENCE</scope>
    <source>
        <strain evidence="2 4">SWRI12</strain>
    </source>
</reference>
<dbReference type="InterPro" id="IPR025391">
    <property type="entry name" value="DUF4123"/>
</dbReference>
<keyword evidence="4" id="KW-1185">Reference proteome</keyword>
<dbReference type="EMBL" id="JABWRB020000007">
    <property type="protein sequence ID" value="MBV4498789.1"/>
    <property type="molecule type" value="Genomic_DNA"/>
</dbReference>
<dbReference type="AlphaFoldDB" id="A0A923JKQ4"/>
<evidence type="ECO:0000313" key="4">
    <source>
        <dbReference type="Proteomes" id="UP000636518"/>
    </source>
</evidence>
<evidence type="ECO:0000313" key="3">
    <source>
        <dbReference type="EMBL" id="MBV4498789.1"/>
    </source>
</evidence>
<gene>
    <name evidence="3" type="ORF">HU715_025955</name>
    <name evidence="2" type="ORF">HU715_09410</name>
</gene>
<sequence length="261" mass="28926">MNSDQTPRAWLEHHPLLASEQLFAIFSNASSAGALSAWRRSIGATPTPIWADTPYAGWEAVMPYVGLVRADSEFLDWIAATDSLDWGWLAVSRADQEDLAEHLRGLTQVLLPGGKAVFLRFWDGRFMGPILQSTAVDAGQLLPVINRCLINGRSLEFVGDAQRPARIFPWWEVPVALLEAMAEAPTECLVDSLLTWLGEEHPSLCERVDQRILRCKIAHFLQRSKPLAAPKAPLQAYLLRELADRGVAAGLPTPDVRRASR</sequence>
<protein>
    <submittedName>
        <fullName evidence="2">DUF4123 domain-containing protein</fullName>
    </submittedName>
</protein>
<reference evidence="2" key="2">
    <citation type="submission" date="2020-07" db="EMBL/GenBank/DDBJ databases">
        <authorList>
            <person name="Lood C."/>
            <person name="Girard L."/>
        </authorList>
    </citation>
    <scope>NUCLEOTIDE SEQUENCE</scope>
    <source>
        <strain evidence="2">SWRI12</strain>
    </source>
</reference>
<dbReference type="Pfam" id="PF13503">
    <property type="entry name" value="DUF4123"/>
    <property type="match status" value="1"/>
</dbReference>
<dbReference type="EMBL" id="JABWRB010000009">
    <property type="protein sequence ID" value="MBC3389866.1"/>
    <property type="molecule type" value="Genomic_DNA"/>
</dbReference>
<feature type="domain" description="DUF4123" evidence="1">
    <location>
        <begin position="22"/>
        <end position="133"/>
    </location>
</feature>
<evidence type="ECO:0000313" key="2">
    <source>
        <dbReference type="EMBL" id="MBC3389866.1"/>
    </source>
</evidence>
<comment type="caution">
    <text evidence="2">The sequence shown here is derived from an EMBL/GenBank/DDBJ whole genome shotgun (WGS) entry which is preliminary data.</text>
</comment>
<name>A0A923JKQ4_9PSED</name>
<accession>A0A923JKQ4</accession>
<evidence type="ECO:0000259" key="1">
    <source>
        <dbReference type="Pfam" id="PF13503"/>
    </source>
</evidence>
<organism evidence="2">
    <name type="scientific">Pseudomonas zanjanensis</name>
    <dbReference type="NCBI Taxonomy" id="2745496"/>
    <lineage>
        <taxon>Bacteria</taxon>
        <taxon>Pseudomonadati</taxon>
        <taxon>Pseudomonadota</taxon>
        <taxon>Gammaproteobacteria</taxon>
        <taxon>Pseudomonadales</taxon>
        <taxon>Pseudomonadaceae</taxon>
        <taxon>Pseudomonas</taxon>
    </lineage>
</organism>
<dbReference type="Proteomes" id="UP000636518">
    <property type="component" value="Unassembled WGS sequence"/>
</dbReference>